<organism evidence="2 3">
    <name type="scientific">Streptomyces antnestii</name>
    <dbReference type="NCBI Taxonomy" id="2494256"/>
    <lineage>
        <taxon>Bacteria</taxon>
        <taxon>Bacillati</taxon>
        <taxon>Actinomycetota</taxon>
        <taxon>Actinomycetes</taxon>
        <taxon>Kitasatosporales</taxon>
        <taxon>Streptomycetaceae</taxon>
        <taxon>Streptomyces</taxon>
    </lineage>
</organism>
<feature type="compositionally biased region" description="Pro residues" evidence="1">
    <location>
        <begin position="319"/>
        <end position="330"/>
    </location>
</feature>
<feature type="region of interest" description="Disordered" evidence="1">
    <location>
        <begin position="319"/>
        <end position="350"/>
    </location>
</feature>
<protein>
    <submittedName>
        <fullName evidence="2">Uncharacterized protein</fullName>
    </submittedName>
</protein>
<dbReference type="Proteomes" id="UP000283128">
    <property type="component" value="Unassembled WGS sequence"/>
</dbReference>
<name>A0A3S2VCJ8_9ACTN</name>
<evidence type="ECO:0000256" key="1">
    <source>
        <dbReference type="SAM" id="MobiDB-lite"/>
    </source>
</evidence>
<feature type="compositionally biased region" description="Gly residues" evidence="1">
    <location>
        <begin position="247"/>
        <end position="267"/>
    </location>
</feature>
<reference evidence="2 3" key="1">
    <citation type="submission" date="2019-01" db="EMBL/GenBank/DDBJ databases">
        <title>Genome sequences of Streptomyces and Rhizobium isolates collected from root and soil.</title>
        <authorList>
            <person name="Chhettri S."/>
            <person name="Sevigny J.L."/>
            <person name="Sen A."/>
            <person name="Ennis N."/>
            <person name="Tisa L."/>
        </authorList>
    </citation>
    <scope>NUCLEOTIDE SEQUENCE [LARGE SCALE GENOMIC DNA]</scope>
    <source>
        <strain evidence="2 3">San01</strain>
    </source>
</reference>
<feature type="region of interest" description="Disordered" evidence="1">
    <location>
        <begin position="247"/>
        <end position="269"/>
    </location>
</feature>
<evidence type="ECO:0000313" key="3">
    <source>
        <dbReference type="Proteomes" id="UP000283128"/>
    </source>
</evidence>
<sequence length="350" mass="36673">MPTAIAVTSPDLVLSASDRHTPSAAVLQSVMAAQDPKADPKADPKRVPKGGAYSLDRAIVEMHTLIEHHGYVIVLCPESVPDLVVHRLHAVRSVLESDRIAILRPELPPLGLAVLALQLRQLTMCDFSPGVLASAARLLAHYIYAGAVLGSVARLDRVPVSLKAHAKSWMPGAQFAVLATPQPELVRLTGPESPTLAGPAFGTRMFYAAGQQPTDWITGTLAPAWQVQGIVETRLPAESARWWATGKQGGLGMQGGPGKPGGHGRPGNPGKIAEFAAAIPDISVLYQLVSSVRRETCHWCGLELIGDRCGFCAAPLADPPATAPHAPPPGRALAPATGPARAALPPAARP</sequence>
<gene>
    <name evidence="2" type="ORF">EOT10_29400</name>
</gene>
<dbReference type="EMBL" id="RZYA01000017">
    <property type="protein sequence ID" value="RVU19599.1"/>
    <property type="molecule type" value="Genomic_DNA"/>
</dbReference>
<feature type="compositionally biased region" description="Low complexity" evidence="1">
    <location>
        <begin position="331"/>
        <end position="350"/>
    </location>
</feature>
<proteinExistence type="predicted"/>
<dbReference type="OrthoDB" id="4281577at2"/>
<keyword evidence="3" id="KW-1185">Reference proteome</keyword>
<accession>A0A3S2VCJ8</accession>
<dbReference type="AlphaFoldDB" id="A0A3S2VCJ8"/>
<evidence type="ECO:0000313" key="2">
    <source>
        <dbReference type="EMBL" id="RVU19599.1"/>
    </source>
</evidence>
<comment type="caution">
    <text evidence="2">The sequence shown here is derived from an EMBL/GenBank/DDBJ whole genome shotgun (WGS) entry which is preliminary data.</text>
</comment>